<dbReference type="EMBL" id="LDJP01000062">
    <property type="protein sequence ID" value="KRG83876.1"/>
    <property type="molecule type" value="Genomic_DNA"/>
</dbReference>
<proteinExistence type="predicted"/>
<keyword evidence="1" id="KW-0472">Membrane</keyword>
<feature type="transmembrane region" description="Helical" evidence="1">
    <location>
        <begin position="97"/>
        <end position="114"/>
    </location>
</feature>
<dbReference type="PATRIC" id="fig|659018.3.peg.2240"/>
<dbReference type="Proteomes" id="UP000050940">
    <property type="component" value="Unassembled WGS sequence"/>
</dbReference>
<evidence type="ECO:0008006" key="4">
    <source>
        <dbReference type="Google" id="ProtNLM"/>
    </source>
</evidence>
<protein>
    <recommendedName>
        <fullName evidence="4">Transmembrane protein</fullName>
    </recommendedName>
</protein>
<gene>
    <name evidence="2" type="ORF">ABB34_10695</name>
</gene>
<name>A0A0R0E1P6_9GAMM</name>
<evidence type="ECO:0000256" key="1">
    <source>
        <dbReference type="SAM" id="Phobius"/>
    </source>
</evidence>
<reference evidence="2 3" key="1">
    <citation type="submission" date="2015-05" db="EMBL/GenBank/DDBJ databases">
        <title>Genome sequencing and analysis of members of genus Stenotrophomonas.</title>
        <authorList>
            <person name="Patil P.P."/>
            <person name="Midha S."/>
            <person name="Patil P.B."/>
        </authorList>
    </citation>
    <scope>NUCLEOTIDE SEQUENCE [LARGE SCALE GENOMIC DNA]</scope>
    <source>
        <strain evidence="2 3">JCM 16244</strain>
    </source>
</reference>
<sequence length="152" mass="17104">MRYRLSGGVILLLHFFVMAPISVTYGRIDGWAWLPPALYAIGALSMWMFSLPGAKRGLISSTWRHFYLFKMFHQHGFRDMGHARRGDWDRYGRSSRIVVHAIGLLLTLSVMAMSNAGSDLFWQSLLLGASFALGIEAGFLFFKSGDARRGRG</sequence>
<evidence type="ECO:0000313" key="2">
    <source>
        <dbReference type="EMBL" id="KRG83876.1"/>
    </source>
</evidence>
<accession>A0A0R0E1P6</accession>
<dbReference type="STRING" id="659018.ABB34_10695"/>
<dbReference type="RefSeq" id="WP_057641308.1">
    <property type="nucleotide sequence ID" value="NZ_LDJP01000062.1"/>
</dbReference>
<comment type="caution">
    <text evidence="2">The sequence shown here is derived from an EMBL/GenBank/DDBJ whole genome shotgun (WGS) entry which is preliminary data.</text>
</comment>
<dbReference type="OrthoDB" id="9940394at2"/>
<feature type="transmembrane region" description="Helical" evidence="1">
    <location>
        <begin position="120"/>
        <end position="142"/>
    </location>
</feature>
<dbReference type="AlphaFoldDB" id="A0A0R0E1P6"/>
<evidence type="ECO:0000313" key="3">
    <source>
        <dbReference type="Proteomes" id="UP000050940"/>
    </source>
</evidence>
<keyword evidence="1" id="KW-0812">Transmembrane</keyword>
<keyword evidence="3" id="KW-1185">Reference proteome</keyword>
<keyword evidence="1" id="KW-1133">Transmembrane helix</keyword>
<feature type="transmembrane region" description="Helical" evidence="1">
    <location>
        <begin position="36"/>
        <end position="54"/>
    </location>
</feature>
<organism evidence="2 3">
    <name type="scientific">Stenotrophomonas daejeonensis</name>
    <dbReference type="NCBI Taxonomy" id="659018"/>
    <lineage>
        <taxon>Bacteria</taxon>
        <taxon>Pseudomonadati</taxon>
        <taxon>Pseudomonadota</taxon>
        <taxon>Gammaproteobacteria</taxon>
        <taxon>Lysobacterales</taxon>
        <taxon>Lysobacteraceae</taxon>
        <taxon>Stenotrophomonas</taxon>
    </lineage>
</organism>